<evidence type="ECO:0000313" key="3">
    <source>
        <dbReference type="Proteomes" id="UP000324222"/>
    </source>
</evidence>
<proteinExistence type="predicted"/>
<dbReference type="Proteomes" id="UP000324222">
    <property type="component" value="Unassembled WGS sequence"/>
</dbReference>
<accession>A0A5B7DK88</accession>
<feature type="transmembrane region" description="Helical" evidence="1">
    <location>
        <begin position="20"/>
        <end position="41"/>
    </location>
</feature>
<reference evidence="2 3" key="1">
    <citation type="submission" date="2019-05" db="EMBL/GenBank/DDBJ databases">
        <title>Another draft genome of Portunus trituberculatus and its Hox gene families provides insights of decapod evolution.</title>
        <authorList>
            <person name="Jeong J.-H."/>
            <person name="Song I."/>
            <person name="Kim S."/>
            <person name="Choi T."/>
            <person name="Kim D."/>
            <person name="Ryu S."/>
            <person name="Kim W."/>
        </authorList>
    </citation>
    <scope>NUCLEOTIDE SEQUENCE [LARGE SCALE GENOMIC DNA]</scope>
    <source>
        <tissue evidence="2">Muscle</tissue>
    </source>
</reference>
<keyword evidence="3" id="KW-1185">Reference proteome</keyword>
<organism evidence="2 3">
    <name type="scientific">Portunus trituberculatus</name>
    <name type="common">Swimming crab</name>
    <name type="synonym">Neptunus trituberculatus</name>
    <dbReference type="NCBI Taxonomy" id="210409"/>
    <lineage>
        <taxon>Eukaryota</taxon>
        <taxon>Metazoa</taxon>
        <taxon>Ecdysozoa</taxon>
        <taxon>Arthropoda</taxon>
        <taxon>Crustacea</taxon>
        <taxon>Multicrustacea</taxon>
        <taxon>Malacostraca</taxon>
        <taxon>Eumalacostraca</taxon>
        <taxon>Eucarida</taxon>
        <taxon>Decapoda</taxon>
        <taxon>Pleocyemata</taxon>
        <taxon>Brachyura</taxon>
        <taxon>Eubrachyura</taxon>
        <taxon>Portunoidea</taxon>
        <taxon>Portunidae</taxon>
        <taxon>Portuninae</taxon>
        <taxon>Portunus</taxon>
    </lineage>
</organism>
<dbReference type="EMBL" id="VSRR010001044">
    <property type="protein sequence ID" value="MPC22021.1"/>
    <property type="molecule type" value="Genomic_DNA"/>
</dbReference>
<dbReference type="AlphaFoldDB" id="A0A5B7DK88"/>
<keyword evidence="1" id="KW-1133">Transmembrane helix</keyword>
<name>A0A5B7DK88_PORTR</name>
<feature type="transmembrane region" description="Helical" evidence="1">
    <location>
        <begin position="62"/>
        <end position="80"/>
    </location>
</feature>
<keyword evidence="1" id="KW-0812">Transmembrane</keyword>
<sequence>MSPDRTALLTTTPNLFTPPSTFSTLTSAAFAVIYLIFSLWNTTSPLLNLIFSSMKHSCLRQLTVAPFLFPPTFSILIFVPKLEIGSVCAMT</sequence>
<comment type="caution">
    <text evidence="2">The sequence shown here is derived from an EMBL/GenBank/DDBJ whole genome shotgun (WGS) entry which is preliminary data.</text>
</comment>
<keyword evidence="1" id="KW-0472">Membrane</keyword>
<gene>
    <name evidence="2" type="ORF">E2C01_015027</name>
</gene>
<protein>
    <submittedName>
        <fullName evidence="2">Uncharacterized protein</fullName>
    </submittedName>
</protein>
<evidence type="ECO:0000313" key="2">
    <source>
        <dbReference type="EMBL" id="MPC22021.1"/>
    </source>
</evidence>
<evidence type="ECO:0000256" key="1">
    <source>
        <dbReference type="SAM" id="Phobius"/>
    </source>
</evidence>